<dbReference type="InterPro" id="IPR036388">
    <property type="entry name" value="WH-like_DNA-bd_sf"/>
</dbReference>
<name>A0A1R3RMR4_ASPC5</name>
<dbReference type="PROSITE" id="PS51683">
    <property type="entry name" value="SAM_OMT_II"/>
    <property type="match status" value="1"/>
</dbReference>
<protein>
    <submittedName>
        <fullName evidence="8">Uncharacterized protein</fullName>
    </submittedName>
</protein>
<keyword evidence="9" id="KW-1185">Reference proteome</keyword>
<dbReference type="Pfam" id="PF08100">
    <property type="entry name" value="Dimerisation"/>
    <property type="match status" value="1"/>
</dbReference>
<proteinExistence type="predicted"/>
<feature type="active site" description="Proton acceptor" evidence="4">
    <location>
        <position position="307"/>
    </location>
</feature>
<dbReference type="Pfam" id="PF00891">
    <property type="entry name" value="Methyltransf_2"/>
    <property type="match status" value="1"/>
</dbReference>
<evidence type="ECO:0000256" key="5">
    <source>
        <dbReference type="SAM" id="Coils"/>
    </source>
</evidence>
<dbReference type="GO" id="GO:0032259">
    <property type="term" value="P:methylation"/>
    <property type="evidence" value="ECO:0007669"/>
    <property type="project" value="UniProtKB-KW"/>
</dbReference>
<dbReference type="InterPro" id="IPR036390">
    <property type="entry name" value="WH_DNA-bd_sf"/>
</dbReference>
<dbReference type="SUPFAM" id="SSF46785">
    <property type="entry name" value="Winged helix' DNA-binding domain"/>
    <property type="match status" value="1"/>
</dbReference>
<evidence type="ECO:0000256" key="4">
    <source>
        <dbReference type="PIRSR" id="PIRSR005739-1"/>
    </source>
</evidence>
<dbReference type="PANTHER" id="PTHR43712:SF1">
    <property type="entry name" value="HYPOTHETICAL O-METHYLTRANSFERASE (EUROFUNG)-RELATED"/>
    <property type="match status" value="1"/>
</dbReference>
<dbReference type="VEuPathDB" id="FungiDB:ASPCADRAFT_145967"/>
<dbReference type="EMBL" id="KV907499">
    <property type="protein sequence ID" value="OOF95739.1"/>
    <property type="molecule type" value="Genomic_DNA"/>
</dbReference>
<feature type="domain" description="O-methyltransferase C-terminal" evidence="6">
    <location>
        <begin position="173"/>
        <end position="377"/>
    </location>
</feature>
<evidence type="ECO:0000256" key="2">
    <source>
        <dbReference type="ARBA" id="ARBA00022679"/>
    </source>
</evidence>
<keyword evidence="5" id="KW-0175">Coiled coil</keyword>
<dbReference type="Gene3D" id="3.40.50.150">
    <property type="entry name" value="Vaccinia Virus protein VP39"/>
    <property type="match status" value="1"/>
</dbReference>
<keyword evidence="3" id="KW-0949">S-adenosyl-L-methionine</keyword>
<keyword evidence="2" id="KW-0808">Transferase</keyword>
<dbReference type="InterPro" id="IPR012967">
    <property type="entry name" value="COMT_dimerisation"/>
</dbReference>
<dbReference type="Proteomes" id="UP000188318">
    <property type="component" value="Unassembled WGS sequence"/>
</dbReference>
<feature type="coiled-coil region" evidence="5">
    <location>
        <begin position="1"/>
        <end position="28"/>
    </location>
</feature>
<sequence length="399" mass="44787">MESTDRNVEAVQQNLDQLISAAEKYQENLSAEDRYRLVTKTTRLVQTLRGPADMLFAHLENTAQMGAIRTLLEAGVFHAIPTGGKSISAAEISKKTGVDKELIVRYMRTVTPVGPFQETGEEQYAHTPFSEIYLAPQMRAIYDLTVDEYAPPMLQGHKFFRQKNWKHEISPRDNQYTFAHDCEGQTMFEHVAQSPDRLSRLSDAMTASDSSLPTVGIYPIVEELGPLASDDTVTLVDVGGGRGHVIRQIKESAPNLKGRFILQDEAHVIQDNGDENKKHGIEAMAHDFFQPQPVKGALAYYLRRCLHDWPNEPEGQKILSNLAAAMDREKSRVLITECVVPEVGATMFHAWMDQGVMTIGGRERTEKDWAHLLDISGLKLVKVWRAPEMSFGVVEARLK</sequence>
<dbReference type="GO" id="GO:0008171">
    <property type="term" value="F:O-methyltransferase activity"/>
    <property type="evidence" value="ECO:0007669"/>
    <property type="project" value="InterPro"/>
</dbReference>
<evidence type="ECO:0000259" key="7">
    <source>
        <dbReference type="Pfam" id="PF08100"/>
    </source>
</evidence>
<dbReference type="Gene3D" id="1.10.10.10">
    <property type="entry name" value="Winged helix-like DNA-binding domain superfamily/Winged helix DNA-binding domain"/>
    <property type="match status" value="1"/>
</dbReference>
<dbReference type="InterPro" id="IPR029063">
    <property type="entry name" value="SAM-dependent_MTases_sf"/>
</dbReference>
<keyword evidence="1" id="KW-0489">Methyltransferase</keyword>
<evidence type="ECO:0000313" key="8">
    <source>
        <dbReference type="EMBL" id="OOF95739.1"/>
    </source>
</evidence>
<dbReference type="OrthoDB" id="1535081at2759"/>
<evidence type="ECO:0000256" key="1">
    <source>
        <dbReference type="ARBA" id="ARBA00022603"/>
    </source>
</evidence>
<dbReference type="PANTHER" id="PTHR43712">
    <property type="entry name" value="PUTATIVE (AFU_ORTHOLOGUE AFUA_4G14580)-RELATED"/>
    <property type="match status" value="1"/>
</dbReference>
<dbReference type="SUPFAM" id="SSF53335">
    <property type="entry name" value="S-adenosyl-L-methionine-dependent methyltransferases"/>
    <property type="match status" value="1"/>
</dbReference>
<feature type="domain" description="O-methyltransferase dimerisation" evidence="7">
    <location>
        <begin position="66"/>
        <end position="135"/>
    </location>
</feature>
<evidence type="ECO:0000313" key="9">
    <source>
        <dbReference type="Proteomes" id="UP000188318"/>
    </source>
</evidence>
<dbReference type="PIRSF" id="PIRSF005739">
    <property type="entry name" value="O-mtase"/>
    <property type="match status" value="1"/>
</dbReference>
<gene>
    <name evidence="8" type="ORF">ASPCADRAFT_145967</name>
</gene>
<evidence type="ECO:0000259" key="6">
    <source>
        <dbReference type="Pfam" id="PF00891"/>
    </source>
</evidence>
<dbReference type="InterPro" id="IPR016461">
    <property type="entry name" value="COMT-like"/>
</dbReference>
<dbReference type="OMA" id="MFHAWMD"/>
<dbReference type="GO" id="GO:0044550">
    <property type="term" value="P:secondary metabolite biosynthetic process"/>
    <property type="evidence" value="ECO:0007669"/>
    <property type="project" value="UniProtKB-ARBA"/>
</dbReference>
<evidence type="ECO:0000256" key="3">
    <source>
        <dbReference type="ARBA" id="ARBA00022691"/>
    </source>
</evidence>
<reference evidence="9" key="1">
    <citation type="journal article" date="2017" name="Genome Biol.">
        <title>Comparative genomics reveals high biological diversity and specific adaptations in the industrially and medically important fungal genus Aspergillus.</title>
        <authorList>
            <person name="de Vries R.P."/>
            <person name="Riley R."/>
            <person name="Wiebenga A."/>
            <person name="Aguilar-Osorio G."/>
            <person name="Amillis S."/>
            <person name="Uchima C.A."/>
            <person name="Anderluh G."/>
            <person name="Asadollahi M."/>
            <person name="Askin M."/>
            <person name="Barry K."/>
            <person name="Battaglia E."/>
            <person name="Bayram O."/>
            <person name="Benocci T."/>
            <person name="Braus-Stromeyer S.A."/>
            <person name="Caldana C."/>
            <person name="Canovas D."/>
            <person name="Cerqueira G.C."/>
            <person name="Chen F."/>
            <person name="Chen W."/>
            <person name="Choi C."/>
            <person name="Clum A."/>
            <person name="Dos Santos R.A."/>
            <person name="Damasio A.R."/>
            <person name="Diallinas G."/>
            <person name="Emri T."/>
            <person name="Fekete E."/>
            <person name="Flipphi M."/>
            <person name="Freyberg S."/>
            <person name="Gallo A."/>
            <person name="Gournas C."/>
            <person name="Habgood R."/>
            <person name="Hainaut M."/>
            <person name="Harispe M.L."/>
            <person name="Henrissat B."/>
            <person name="Hilden K.S."/>
            <person name="Hope R."/>
            <person name="Hossain A."/>
            <person name="Karabika E."/>
            <person name="Karaffa L."/>
            <person name="Karanyi Z."/>
            <person name="Krasevec N."/>
            <person name="Kuo A."/>
            <person name="Kusch H."/>
            <person name="LaButti K."/>
            <person name="Lagendijk E.L."/>
            <person name="Lapidus A."/>
            <person name="Levasseur A."/>
            <person name="Lindquist E."/>
            <person name="Lipzen A."/>
            <person name="Logrieco A.F."/>
            <person name="MacCabe A."/>
            <person name="Maekelae M.R."/>
            <person name="Malavazi I."/>
            <person name="Melin P."/>
            <person name="Meyer V."/>
            <person name="Mielnichuk N."/>
            <person name="Miskei M."/>
            <person name="Molnar A.P."/>
            <person name="Mule G."/>
            <person name="Ngan C.Y."/>
            <person name="Orejas M."/>
            <person name="Orosz E."/>
            <person name="Ouedraogo J.P."/>
            <person name="Overkamp K.M."/>
            <person name="Park H.-S."/>
            <person name="Perrone G."/>
            <person name="Piumi F."/>
            <person name="Punt P.J."/>
            <person name="Ram A.F."/>
            <person name="Ramon A."/>
            <person name="Rauscher S."/>
            <person name="Record E."/>
            <person name="Riano-Pachon D.M."/>
            <person name="Robert V."/>
            <person name="Roehrig J."/>
            <person name="Ruller R."/>
            <person name="Salamov A."/>
            <person name="Salih N.S."/>
            <person name="Samson R.A."/>
            <person name="Sandor E."/>
            <person name="Sanguinetti M."/>
            <person name="Schuetze T."/>
            <person name="Sepcic K."/>
            <person name="Shelest E."/>
            <person name="Sherlock G."/>
            <person name="Sophianopoulou V."/>
            <person name="Squina F.M."/>
            <person name="Sun H."/>
            <person name="Susca A."/>
            <person name="Todd R.B."/>
            <person name="Tsang A."/>
            <person name="Unkles S.E."/>
            <person name="van de Wiele N."/>
            <person name="van Rossen-Uffink D."/>
            <person name="Oliveira J.V."/>
            <person name="Vesth T.C."/>
            <person name="Visser J."/>
            <person name="Yu J.-H."/>
            <person name="Zhou M."/>
            <person name="Andersen M.R."/>
            <person name="Archer D.B."/>
            <person name="Baker S.E."/>
            <person name="Benoit I."/>
            <person name="Brakhage A.A."/>
            <person name="Braus G.H."/>
            <person name="Fischer R."/>
            <person name="Frisvad J.C."/>
            <person name="Goldman G.H."/>
            <person name="Houbraken J."/>
            <person name="Oakley B."/>
            <person name="Pocsi I."/>
            <person name="Scazzocchio C."/>
            <person name="Seiboth B."/>
            <person name="vanKuyk P.A."/>
            <person name="Wortman J."/>
            <person name="Dyer P.S."/>
            <person name="Grigoriev I.V."/>
        </authorList>
    </citation>
    <scope>NUCLEOTIDE SEQUENCE [LARGE SCALE GENOMIC DNA]</scope>
    <source>
        <strain evidence="9">ITEM 5010</strain>
    </source>
</reference>
<dbReference type="AlphaFoldDB" id="A0A1R3RMR4"/>
<dbReference type="InterPro" id="IPR001077">
    <property type="entry name" value="COMT_C"/>
</dbReference>
<organism evidence="8 9">
    <name type="scientific">Aspergillus carbonarius (strain ITEM 5010)</name>
    <dbReference type="NCBI Taxonomy" id="602072"/>
    <lineage>
        <taxon>Eukaryota</taxon>
        <taxon>Fungi</taxon>
        <taxon>Dikarya</taxon>
        <taxon>Ascomycota</taxon>
        <taxon>Pezizomycotina</taxon>
        <taxon>Eurotiomycetes</taxon>
        <taxon>Eurotiomycetidae</taxon>
        <taxon>Eurotiales</taxon>
        <taxon>Aspergillaceae</taxon>
        <taxon>Aspergillus</taxon>
        <taxon>Aspergillus subgen. Circumdati</taxon>
    </lineage>
</organism>
<accession>A0A1R3RMR4</accession>